<dbReference type="InterPro" id="IPR036397">
    <property type="entry name" value="RNaseH_sf"/>
</dbReference>
<organism evidence="2 3">
    <name type="scientific">Anaeramoeba flamelloides</name>
    <dbReference type="NCBI Taxonomy" id="1746091"/>
    <lineage>
        <taxon>Eukaryota</taxon>
        <taxon>Metamonada</taxon>
        <taxon>Anaeramoebidae</taxon>
        <taxon>Anaeramoeba</taxon>
    </lineage>
</organism>
<feature type="domain" description="DDE-1" evidence="1">
    <location>
        <begin position="230"/>
        <end position="362"/>
    </location>
</feature>
<sequence>MNLKNNTDLSKYVSSSEFRNMKDKLEKAARLSIILENEKKLKIKDSEICKYFGVKQNSFLYRKKKYLKEKNVKKVGRPAKLLENEEELLKKFILKKCEQNKSPTIREVVCKANRIIKKNRLKNMQNYNPEDCILSHQWIYSWSKRNKIKLGNSSQIEKKRTEVSQIEVNRYWGLMKVLFEKYHYPPEFIFNMDETPICNDSNRLSLKVVCPNSIQKPKRNLEKSSFHISAVCCVSSDGSSLPTLIISKLKTIPSELILQNHLVQLDFVQTNSGFIDSDIYHLWMLKTFIPFLEKTRNRLNSNHPALLTLDGHKSHFDVRTCELAIKHGIDIVCFPANGTHIYQPLDCGIFCSLKNHLKRQDIPKSFTHFVTNARDGMQVAFTFKNIISAFKHTGIYPLNPEKTGFSLKINNKSSVSTPSKRIHLGGTLLTQPEIVEKLKQREEKQTKKRIRHNQDN</sequence>
<dbReference type="PANTHER" id="PTHR19303">
    <property type="entry name" value="TRANSPOSON"/>
    <property type="match status" value="1"/>
</dbReference>
<dbReference type="EMBL" id="JAOAOG010000239">
    <property type="protein sequence ID" value="KAJ6237480.1"/>
    <property type="molecule type" value="Genomic_DNA"/>
</dbReference>
<accession>A0ABQ8XYR2</accession>
<gene>
    <name evidence="2" type="ORF">M0813_27041</name>
</gene>
<proteinExistence type="predicted"/>
<dbReference type="Pfam" id="PF03184">
    <property type="entry name" value="DDE_1"/>
    <property type="match status" value="1"/>
</dbReference>
<evidence type="ECO:0000259" key="1">
    <source>
        <dbReference type="Pfam" id="PF03184"/>
    </source>
</evidence>
<evidence type="ECO:0000313" key="2">
    <source>
        <dbReference type="EMBL" id="KAJ6237480.1"/>
    </source>
</evidence>
<reference evidence="2" key="1">
    <citation type="submission" date="2022-08" db="EMBL/GenBank/DDBJ databases">
        <title>Novel sulfate-reducing endosymbionts in the free-living metamonad Anaeramoeba.</title>
        <authorList>
            <person name="Jerlstrom-Hultqvist J."/>
            <person name="Cepicka I."/>
            <person name="Gallot-Lavallee L."/>
            <person name="Salas-Leiva D."/>
            <person name="Curtis B.A."/>
            <person name="Zahonova K."/>
            <person name="Pipaliya S."/>
            <person name="Dacks J."/>
            <person name="Roger A.J."/>
        </authorList>
    </citation>
    <scope>NUCLEOTIDE SEQUENCE</scope>
    <source>
        <strain evidence="2">Schooner1</strain>
    </source>
</reference>
<name>A0ABQ8XYR2_9EUKA</name>
<dbReference type="Gene3D" id="3.30.420.10">
    <property type="entry name" value="Ribonuclease H-like superfamily/Ribonuclease H"/>
    <property type="match status" value="1"/>
</dbReference>
<comment type="caution">
    <text evidence="2">The sequence shown here is derived from an EMBL/GenBank/DDBJ whole genome shotgun (WGS) entry which is preliminary data.</text>
</comment>
<dbReference type="PANTHER" id="PTHR19303:SF57">
    <property type="entry name" value="HTH CENPB-TYPE DOMAIN-CONTAINING PROTEIN"/>
    <property type="match status" value="1"/>
</dbReference>
<dbReference type="InterPro" id="IPR050863">
    <property type="entry name" value="CenT-Element_Derived"/>
</dbReference>
<dbReference type="InterPro" id="IPR004875">
    <property type="entry name" value="DDE_SF_endonuclease_dom"/>
</dbReference>
<evidence type="ECO:0000313" key="3">
    <source>
        <dbReference type="Proteomes" id="UP001150062"/>
    </source>
</evidence>
<protein>
    <submittedName>
        <fullName evidence="2">Protein derived from transposon</fullName>
    </submittedName>
</protein>
<dbReference type="Proteomes" id="UP001150062">
    <property type="component" value="Unassembled WGS sequence"/>
</dbReference>
<keyword evidence="3" id="KW-1185">Reference proteome</keyword>